<dbReference type="InterPro" id="IPR013324">
    <property type="entry name" value="RNA_pol_sigma_r3/r4-like"/>
</dbReference>
<proteinExistence type="predicted"/>
<dbReference type="PANTHER" id="PTHR43133:SF8">
    <property type="entry name" value="RNA POLYMERASE SIGMA FACTOR HI_1459-RELATED"/>
    <property type="match status" value="1"/>
</dbReference>
<keyword evidence="3" id="KW-0238">DNA-binding</keyword>
<dbReference type="EMBL" id="VSSQ01000569">
    <property type="protein sequence ID" value="MPL97674.1"/>
    <property type="molecule type" value="Genomic_DNA"/>
</dbReference>
<comment type="caution">
    <text evidence="6">The sequence shown here is derived from an EMBL/GenBank/DDBJ whole genome shotgun (WGS) entry which is preliminary data.</text>
</comment>
<dbReference type="AlphaFoldDB" id="A0A644W1Q9"/>
<keyword evidence="2" id="KW-0731">Sigma factor</keyword>
<dbReference type="InterPro" id="IPR014284">
    <property type="entry name" value="RNA_pol_sigma-70_dom"/>
</dbReference>
<dbReference type="GO" id="GO:0003677">
    <property type="term" value="F:DNA binding"/>
    <property type="evidence" value="ECO:0007669"/>
    <property type="project" value="UniProtKB-KW"/>
</dbReference>
<gene>
    <name evidence="6" type="ORF">SDC9_43866</name>
</gene>
<feature type="domain" description="RNA polymerase sigma factor 70 region 4 type 2" evidence="5">
    <location>
        <begin position="201"/>
        <end position="251"/>
    </location>
</feature>
<sequence length="262" mass="30378">MPVKKNIDPDSIEEFKQTLEVTLASLTDEISADVTTALRPILISNYVKGRVDRFTEGNPAKLKKYIIRVADIYLRNYPQLVKVQIDLDETAWDELFAVIINWSRSYFFRKSFNSHQLDNDFEYTLVSDIALAILKSKFPYDAEFLAWVRVIVQNICLKSMRNFFEITNKQDDIEELDETISRMVGCKNEEDKHIDHESTTALSQAIGKIKEPKRSIIIMRYFDDLSLEEIAIKLNKSISAIYSLHFRALNDLRKILSVKGID</sequence>
<dbReference type="NCBIfam" id="TIGR02937">
    <property type="entry name" value="sigma70-ECF"/>
    <property type="match status" value="1"/>
</dbReference>
<dbReference type="InterPro" id="IPR036388">
    <property type="entry name" value="WH-like_DNA-bd_sf"/>
</dbReference>
<protein>
    <recommendedName>
        <fullName evidence="5">RNA polymerase sigma factor 70 region 4 type 2 domain-containing protein</fullName>
    </recommendedName>
</protein>
<dbReference type="GO" id="GO:0006352">
    <property type="term" value="P:DNA-templated transcription initiation"/>
    <property type="evidence" value="ECO:0007669"/>
    <property type="project" value="InterPro"/>
</dbReference>
<evidence type="ECO:0000256" key="1">
    <source>
        <dbReference type="ARBA" id="ARBA00023015"/>
    </source>
</evidence>
<keyword evidence="4" id="KW-0804">Transcription</keyword>
<evidence type="ECO:0000313" key="6">
    <source>
        <dbReference type="EMBL" id="MPL97674.1"/>
    </source>
</evidence>
<evidence type="ECO:0000256" key="3">
    <source>
        <dbReference type="ARBA" id="ARBA00023125"/>
    </source>
</evidence>
<evidence type="ECO:0000259" key="5">
    <source>
        <dbReference type="Pfam" id="PF08281"/>
    </source>
</evidence>
<dbReference type="Pfam" id="PF08281">
    <property type="entry name" value="Sigma70_r4_2"/>
    <property type="match status" value="1"/>
</dbReference>
<dbReference type="GO" id="GO:0016987">
    <property type="term" value="F:sigma factor activity"/>
    <property type="evidence" value="ECO:0007669"/>
    <property type="project" value="UniProtKB-KW"/>
</dbReference>
<dbReference type="InterPro" id="IPR039425">
    <property type="entry name" value="RNA_pol_sigma-70-like"/>
</dbReference>
<keyword evidence="1" id="KW-0805">Transcription regulation</keyword>
<dbReference type="CDD" id="cd06171">
    <property type="entry name" value="Sigma70_r4"/>
    <property type="match status" value="1"/>
</dbReference>
<name>A0A644W1Q9_9ZZZZ</name>
<reference evidence="6" key="1">
    <citation type="submission" date="2019-08" db="EMBL/GenBank/DDBJ databases">
        <authorList>
            <person name="Kucharzyk K."/>
            <person name="Murdoch R.W."/>
            <person name="Higgins S."/>
            <person name="Loffler F."/>
        </authorList>
    </citation>
    <scope>NUCLEOTIDE SEQUENCE</scope>
</reference>
<dbReference type="PANTHER" id="PTHR43133">
    <property type="entry name" value="RNA POLYMERASE ECF-TYPE SIGMA FACTO"/>
    <property type="match status" value="1"/>
</dbReference>
<evidence type="ECO:0000256" key="4">
    <source>
        <dbReference type="ARBA" id="ARBA00023163"/>
    </source>
</evidence>
<dbReference type="SUPFAM" id="SSF88659">
    <property type="entry name" value="Sigma3 and sigma4 domains of RNA polymerase sigma factors"/>
    <property type="match status" value="1"/>
</dbReference>
<organism evidence="6">
    <name type="scientific">bioreactor metagenome</name>
    <dbReference type="NCBI Taxonomy" id="1076179"/>
    <lineage>
        <taxon>unclassified sequences</taxon>
        <taxon>metagenomes</taxon>
        <taxon>ecological metagenomes</taxon>
    </lineage>
</organism>
<accession>A0A644W1Q9</accession>
<evidence type="ECO:0000256" key="2">
    <source>
        <dbReference type="ARBA" id="ARBA00023082"/>
    </source>
</evidence>
<dbReference type="Gene3D" id="1.10.10.10">
    <property type="entry name" value="Winged helix-like DNA-binding domain superfamily/Winged helix DNA-binding domain"/>
    <property type="match status" value="1"/>
</dbReference>
<dbReference type="InterPro" id="IPR013249">
    <property type="entry name" value="RNA_pol_sigma70_r4_t2"/>
</dbReference>